<keyword evidence="10 15" id="KW-1133">Transmembrane helix</keyword>
<dbReference type="InterPro" id="IPR036412">
    <property type="entry name" value="HAD-like_sf"/>
</dbReference>
<accession>A0AA39RF97</accession>
<feature type="binding site" evidence="13">
    <location>
        <position position="149"/>
    </location>
    <ligand>
        <name>ATP</name>
        <dbReference type="ChEBI" id="CHEBI:30616"/>
    </ligand>
</feature>
<evidence type="ECO:0000256" key="12">
    <source>
        <dbReference type="ARBA" id="ARBA00034036"/>
    </source>
</evidence>
<feature type="binding site" evidence="13">
    <location>
        <position position="425"/>
    </location>
    <ligand>
        <name>ATP</name>
        <dbReference type="ChEBI" id="CHEBI:30616"/>
    </ligand>
</feature>
<dbReference type="InterPro" id="IPR032630">
    <property type="entry name" value="P_typ_ATPase_c"/>
</dbReference>
<evidence type="ECO:0000256" key="8">
    <source>
        <dbReference type="ARBA" id="ARBA00022842"/>
    </source>
</evidence>
<reference evidence="17" key="1">
    <citation type="journal article" date="2022" name="Plant J.">
        <title>Strategies of tolerance reflected in two North American maple genomes.</title>
        <authorList>
            <person name="McEvoy S.L."/>
            <person name="Sezen U.U."/>
            <person name="Trouern-Trend A."/>
            <person name="McMahon S.M."/>
            <person name="Schaberg P.G."/>
            <person name="Yang J."/>
            <person name="Wegrzyn J.L."/>
            <person name="Swenson N.G."/>
        </authorList>
    </citation>
    <scope>NUCLEOTIDE SEQUENCE</scope>
    <source>
        <strain evidence="17">NS2018</strain>
    </source>
</reference>
<dbReference type="SUPFAM" id="SSF56784">
    <property type="entry name" value="HAD-like"/>
    <property type="match status" value="1"/>
</dbReference>
<keyword evidence="11 15" id="KW-0472">Membrane</keyword>
<evidence type="ECO:0000256" key="10">
    <source>
        <dbReference type="ARBA" id="ARBA00022989"/>
    </source>
</evidence>
<dbReference type="GO" id="GO:0048194">
    <property type="term" value="P:Golgi vesicle budding"/>
    <property type="evidence" value="ECO:0007669"/>
    <property type="project" value="TreeGrafter"/>
</dbReference>
<keyword evidence="3" id="KW-0813">Transport</keyword>
<comment type="catalytic activity">
    <reaction evidence="12 15">
        <text>ATP + H2O + phospholipidSide 1 = ADP + phosphate + phospholipidSide 2.</text>
        <dbReference type="EC" id="7.6.2.1"/>
    </reaction>
</comment>
<keyword evidence="7 13" id="KW-0067">ATP-binding</keyword>
<organism evidence="17 18">
    <name type="scientific">Acer saccharum</name>
    <name type="common">Sugar maple</name>
    <dbReference type="NCBI Taxonomy" id="4024"/>
    <lineage>
        <taxon>Eukaryota</taxon>
        <taxon>Viridiplantae</taxon>
        <taxon>Streptophyta</taxon>
        <taxon>Embryophyta</taxon>
        <taxon>Tracheophyta</taxon>
        <taxon>Spermatophyta</taxon>
        <taxon>Magnoliopsida</taxon>
        <taxon>eudicotyledons</taxon>
        <taxon>Gunneridae</taxon>
        <taxon>Pentapetalae</taxon>
        <taxon>rosids</taxon>
        <taxon>malvids</taxon>
        <taxon>Sapindales</taxon>
        <taxon>Sapindaceae</taxon>
        <taxon>Hippocastanoideae</taxon>
        <taxon>Acereae</taxon>
        <taxon>Acer</taxon>
    </lineage>
</organism>
<feature type="binding site" evidence="13">
    <location>
        <position position="288"/>
    </location>
    <ligand>
        <name>ATP</name>
        <dbReference type="ChEBI" id="CHEBI:30616"/>
    </ligand>
</feature>
<dbReference type="FunFam" id="3.40.50.1000:FF:000023">
    <property type="entry name" value="Phospholipid-transporting ATPase"/>
    <property type="match status" value="1"/>
</dbReference>
<dbReference type="GO" id="GO:0000139">
    <property type="term" value="C:Golgi membrane"/>
    <property type="evidence" value="ECO:0007669"/>
    <property type="project" value="GOC"/>
</dbReference>
<keyword evidence="18" id="KW-1185">Reference proteome</keyword>
<dbReference type="InterPro" id="IPR023298">
    <property type="entry name" value="ATPase_P-typ_TM_dom_sf"/>
</dbReference>
<dbReference type="PANTHER" id="PTHR24092:SF180">
    <property type="entry name" value="PHOSPHOLIPID-TRANSPORTING ATPASE DNF1-RELATED"/>
    <property type="match status" value="1"/>
</dbReference>
<dbReference type="SUPFAM" id="SSF81665">
    <property type="entry name" value="Calcium ATPase, transmembrane domain M"/>
    <property type="match status" value="1"/>
</dbReference>
<evidence type="ECO:0000256" key="2">
    <source>
        <dbReference type="ARBA" id="ARBA00008109"/>
    </source>
</evidence>
<dbReference type="GO" id="GO:0005783">
    <property type="term" value="C:endoplasmic reticulum"/>
    <property type="evidence" value="ECO:0007669"/>
    <property type="project" value="UniProtKB-ARBA"/>
</dbReference>
<comment type="similarity">
    <text evidence="2 15">Belongs to the cation transport ATPase (P-type) (TC 3.A.3) family. Type IV subfamily.</text>
</comment>
<sequence>MEFFKCSIGGEIYGTGITEIERGVARQKGTKIQEVEKSANFKKEKGFNFDDPRLLLGAWRNEPNPDNCKEFFRCLAICHTVLPEGEESPEKIRYQAASPDEAALVTAAKNFGFFFYRRTPTMIYVRESHVEKLGKIEDVSYEILNVLEFNSTRKRQSVVCRYPDGRLVLYCKGADTVIYERLADGSEDLKKVSREYLEQFGSSGLRTLCLAYRDLSPDMYERWNEKFIQAKSSLRDREQKLDEVGELIEKDLIMIGCTAIEDKLQEGVPACIETLSKAGIKIWMLTGDKMETAINIAYACNLINNEMKKFIISSETDAIREVEDRGDQVEIARFIREEVKKELQKCFDEVQQINSLSGPKLTLIIDGKCLMYALEPSLRVMLLNLSMSCSSVVCCRVSPLQKAQVTSLVKKGAKKITLSIGDGANDVSMIQAAHIGVGISGQEGMQAVMASDFAIAQFRFLTDLLLVHGRWSYLRICKVVVYFYKNLTFTLTQFWFTFQCGFSGQRYYDDWFQSLYNVIFTSLPVIMLGLFEKDVSASLSKKYPELYKEGMRNVFFTWRVVAIWAFFSVYQSLVLYYFVAISSSSAQNSSGKSLASGMSARWLSLVL</sequence>
<dbReference type="EMBL" id="JAUESC010000387">
    <property type="protein sequence ID" value="KAK0572948.1"/>
    <property type="molecule type" value="Genomic_DNA"/>
</dbReference>
<reference evidence="17" key="2">
    <citation type="submission" date="2023-06" db="EMBL/GenBank/DDBJ databases">
        <authorList>
            <person name="Swenson N.G."/>
            <person name="Wegrzyn J.L."/>
            <person name="Mcevoy S.L."/>
        </authorList>
    </citation>
    <scope>NUCLEOTIDE SEQUENCE</scope>
    <source>
        <strain evidence="17">NS2018</strain>
        <tissue evidence="17">Leaf</tissue>
    </source>
</reference>
<dbReference type="Gene3D" id="3.40.50.1000">
    <property type="entry name" value="HAD superfamily/HAD-like"/>
    <property type="match status" value="1"/>
</dbReference>
<feature type="binding site" evidence="13">
    <location>
        <position position="172"/>
    </location>
    <ligand>
        <name>ATP</name>
        <dbReference type="ChEBI" id="CHEBI:30616"/>
    </ligand>
</feature>
<keyword evidence="6 13" id="KW-0547">Nucleotide-binding</keyword>
<feature type="binding site" evidence="14">
    <location>
        <position position="426"/>
    </location>
    <ligand>
        <name>Mg(2+)</name>
        <dbReference type="ChEBI" id="CHEBI:18420"/>
    </ligand>
</feature>
<dbReference type="EC" id="7.6.2.1" evidence="15"/>
<feature type="binding site" evidence="13">
    <location>
        <position position="402"/>
    </location>
    <ligand>
        <name>ATP</name>
        <dbReference type="ChEBI" id="CHEBI:30616"/>
    </ligand>
</feature>
<protein>
    <recommendedName>
        <fullName evidence="15">Phospholipid-transporting ATPase</fullName>
        <ecNumber evidence="15">7.6.2.1</ecNumber>
    </recommendedName>
</protein>
<feature type="binding site" evidence="13">
    <location>
        <position position="101"/>
    </location>
    <ligand>
        <name>ATP</name>
        <dbReference type="ChEBI" id="CHEBI:30616"/>
    </ligand>
</feature>
<keyword evidence="8 14" id="KW-0460">Magnesium</keyword>
<keyword evidence="4 15" id="KW-0812">Transmembrane</keyword>
<dbReference type="InterPro" id="IPR023299">
    <property type="entry name" value="ATPase_P-typ_cyto_dom_N"/>
</dbReference>
<dbReference type="InterPro" id="IPR006539">
    <property type="entry name" value="P-type_ATPase_IV"/>
</dbReference>
<evidence type="ECO:0000256" key="9">
    <source>
        <dbReference type="ARBA" id="ARBA00022967"/>
    </source>
</evidence>
<keyword evidence="5 14" id="KW-0479">Metal-binding</keyword>
<dbReference type="Proteomes" id="UP001168877">
    <property type="component" value="Unassembled WGS sequence"/>
</dbReference>
<feature type="binding site" evidence="13">
    <location>
        <position position="286"/>
    </location>
    <ligand>
        <name>ATP</name>
        <dbReference type="ChEBI" id="CHEBI:30616"/>
    </ligand>
</feature>
<feature type="binding site" evidence="13">
    <location>
        <position position="396"/>
    </location>
    <ligand>
        <name>ATP</name>
        <dbReference type="ChEBI" id="CHEBI:30616"/>
    </ligand>
</feature>
<dbReference type="Pfam" id="PF13246">
    <property type="entry name" value="Cation_ATPase"/>
    <property type="match status" value="1"/>
</dbReference>
<comment type="cofactor">
    <cofactor evidence="14">
        <name>Mg(2+)</name>
        <dbReference type="ChEBI" id="CHEBI:18420"/>
    </cofactor>
</comment>
<evidence type="ECO:0000256" key="13">
    <source>
        <dbReference type="PIRSR" id="PIRSR606539-2"/>
    </source>
</evidence>
<comment type="caution">
    <text evidence="17">The sequence shown here is derived from an EMBL/GenBank/DDBJ whole genome shotgun (WGS) entry which is preliminary data.</text>
</comment>
<evidence type="ECO:0000259" key="16">
    <source>
        <dbReference type="Pfam" id="PF16212"/>
    </source>
</evidence>
<dbReference type="NCBIfam" id="TIGR01652">
    <property type="entry name" value="ATPase-Plipid"/>
    <property type="match status" value="1"/>
</dbReference>
<dbReference type="GO" id="GO:0005524">
    <property type="term" value="F:ATP binding"/>
    <property type="evidence" value="ECO:0007669"/>
    <property type="project" value="UniProtKB-UniRule"/>
</dbReference>
<dbReference type="Pfam" id="PF16212">
    <property type="entry name" value="PhoLip_ATPase_C"/>
    <property type="match status" value="1"/>
</dbReference>
<dbReference type="Gene3D" id="3.40.1110.10">
    <property type="entry name" value="Calcium-transporting ATPase, cytoplasmic domain N"/>
    <property type="match status" value="1"/>
</dbReference>
<dbReference type="AlphaFoldDB" id="A0AA39RF97"/>
<evidence type="ECO:0000313" key="18">
    <source>
        <dbReference type="Proteomes" id="UP001168877"/>
    </source>
</evidence>
<feature type="domain" description="P-type ATPase C-terminal" evidence="16">
    <location>
        <begin position="448"/>
        <end position="591"/>
    </location>
</feature>
<dbReference type="FunFam" id="3.40.1110.10:FF:000029">
    <property type="entry name" value="Phospholipid-transporting ATPase"/>
    <property type="match status" value="1"/>
</dbReference>
<dbReference type="GO" id="GO:0005886">
    <property type="term" value="C:plasma membrane"/>
    <property type="evidence" value="ECO:0007669"/>
    <property type="project" value="TreeGrafter"/>
</dbReference>
<feature type="binding site" evidence="13">
    <location>
        <position position="287"/>
    </location>
    <ligand>
        <name>ATP</name>
        <dbReference type="ChEBI" id="CHEBI:30616"/>
    </ligand>
</feature>
<comment type="subcellular location">
    <subcellularLocation>
        <location evidence="1">Endomembrane system</location>
        <topology evidence="1">Multi-pass membrane protein</topology>
    </subcellularLocation>
    <subcellularLocation>
        <location evidence="15">Membrane</location>
        <topology evidence="15">Multi-pass membrane protein</topology>
    </subcellularLocation>
</comment>
<name>A0AA39RF97_ACESA</name>
<evidence type="ECO:0000256" key="14">
    <source>
        <dbReference type="PIRSR" id="PIRSR606539-3"/>
    </source>
</evidence>
<evidence type="ECO:0000256" key="3">
    <source>
        <dbReference type="ARBA" id="ARBA00022448"/>
    </source>
</evidence>
<evidence type="ECO:0000256" key="11">
    <source>
        <dbReference type="ARBA" id="ARBA00023136"/>
    </source>
</evidence>
<dbReference type="SUPFAM" id="SSF81660">
    <property type="entry name" value="Metal cation-transporting ATPase, ATP-binding domain N"/>
    <property type="match status" value="1"/>
</dbReference>
<evidence type="ECO:0000256" key="6">
    <source>
        <dbReference type="ARBA" id="ARBA00022741"/>
    </source>
</evidence>
<dbReference type="InterPro" id="IPR023214">
    <property type="entry name" value="HAD_sf"/>
</dbReference>
<dbReference type="GO" id="GO:0045332">
    <property type="term" value="P:phospholipid translocation"/>
    <property type="evidence" value="ECO:0007669"/>
    <property type="project" value="TreeGrafter"/>
</dbReference>
<evidence type="ECO:0000313" key="17">
    <source>
        <dbReference type="EMBL" id="KAK0572948.1"/>
    </source>
</evidence>
<evidence type="ECO:0000256" key="1">
    <source>
        <dbReference type="ARBA" id="ARBA00004127"/>
    </source>
</evidence>
<evidence type="ECO:0000256" key="4">
    <source>
        <dbReference type="ARBA" id="ARBA00022692"/>
    </source>
</evidence>
<dbReference type="GO" id="GO:0016887">
    <property type="term" value="F:ATP hydrolysis activity"/>
    <property type="evidence" value="ECO:0007669"/>
    <property type="project" value="InterPro"/>
</dbReference>
<comment type="caution">
    <text evidence="15">Lacks conserved residue(s) required for the propagation of feature annotation.</text>
</comment>
<feature type="transmembrane region" description="Helical" evidence="15">
    <location>
        <begin position="556"/>
        <end position="579"/>
    </location>
</feature>
<evidence type="ECO:0000256" key="5">
    <source>
        <dbReference type="ARBA" id="ARBA00022723"/>
    </source>
</evidence>
<dbReference type="GO" id="GO:0140327">
    <property type="term" value="F:flippase activity"/>
    <property type="evidence" value="ECO:0007669"/>
    <property type="project" value="UniProtKB-ARBA"/>
</dbReference>
<evidence type="ECO:0000256" key="15">
    <source>
        <dbReference type="RuleBase" id="RU362033"/>
    </source>
</evidence>
<dbReference type="GO" id="GO:0005802">
    <property type="term" value="C:trans-Golgi network"/>
    <property type="evidence" value="ECO:0007669"/>
    <property type="project" value="TreeGrafter"/>
</dbReference>
<dbReference type="NCBIfam" id="TIGR01494">
    <property type="entry name" value="ATPase_P-type"/>
    <property type="match status" value="2"/>
</dbReference>
<gene>
    <name evidence="17" type="ORF">LWI29_000874</name>
</gene>
<dbReference type="PANTHER" id="PTHR24092">
    <property type="entry name" value="PROBABLE PHOSPHOLIPID-TRANSPORTING ATPASE"/>
    <property type="match status" value="1"/>
</dbReference>
<dbReference type="GO" id="GO:0000287">
    <property type="term" value="F:magnesium ion binding"/>
    <property type="evidence" value="ECO:0007669"/>
    <property type="project" value="UniProtKB-UniRule"/>
</dbReference>
<feature type="binding site" evidence="13">
    <location>
        <position position="426"/>
    </location>
    <ligand>
        <name>ATP</name>
        <dbReference type="ChEBI" id="CHEBI:30616"/>
    </ligand>
</feature>
<evidence type="ECO:0000256" key="7">
    <source>
        <dbReference type="ARBA" id="ARBA00022840"/>
    </source>
</evidence>
<proteinExistence type="inferred from homology"/>
<keyword evidence="9 15" id="KW-1278">Translocase</keyword>
<dbReference type="InterPro" id="IPR001757">
    <property type="entry name" value="P_typ_ATPase"/>
</dbReference>
<feature type="binding site" evidence="13">
    <location>
        <position position="206"/>
    </location>
    <ligand>
        <name>ATP</name>
        <dbReference type="ChEBI" id="CHEBI:30616"/>
    </ligand>
</feature>
<feature type="binding site" evidence="14">
    <location>
        <position position="422"/>
    </location>
    <ligand>
        <name>Mg(2+)</name>
        <dbReference type="ChEBI" id="CHEBI:18420"/>
    </ligand>
</feature>